<name>A0ACB7TCT0_HYAAI</name>
<proteinExistence type="predicted"/>
<protein>
    <submittedName>
        <fullName evidence="1">Uncharacterized protein</fullName>
    </submittedName>
</protein>
<accession>A0ACB7TCT0</accession>
<keyword evidence="2" id="KW-1185">Reference proteome</keyword>
<dbReference type="Proteomes" id="UP000821845">
    <property type="component" value="Chromosome 1"/>
</dbReference>
<dbReference type="EMBL" id="CM023481">
    <property type="protein sequence ID" value="KAH6944753.1"/>
    <property type="molecule type" value="Genomic_DNA"/>
</dbReference>
<reference evidence="1" key="1">
    <citation type="submission" date="2020-05" db="EMBL/GenBank/DDBJ databases">
        <title>Large-scale comparative analyses of tick genomes elucidate their genetic diversity and vector capacities.</title>
        <authorList>
            <person name="Jia N."/>
            <person name="Wang J."/>
            <person name="Shi W."/>
            <person name="Du L."/>
            <person name="Sun Y."/>
            <person name="Zhan W."/>
            <person name="Jiang J."/>
            <person name="Wang Q."/>
            <person name="Zhang B."/>
            <person name="Ji P."/>
            <person name="Sakyi L.B."/>
            <person name="Cui X."/>
            <person name="Yuan T."/>
            <person name="Jiang B."/>
            <person name="Yang W."/>
            <person name="Lam T.T.-Y."/>
            <person name="Chang Q."/>
            <person name="Ding S."/>
            <person name="Wang X."/>
            <person name="Zhu J."/>
            <person name="Ruan X."/>
            <person name="Zhao L."/>
            <person name="Wei J."/>
            <person name="Que T."/>
            <person name="Du C."/>
            <person name="Cheng J."/>
            <person name="Dai P."/>
            <person name="Han X."/>
            <person name="Huang E."/>
            <person name="Gao Y."/>
            <person name="Liu J."/>
            <person name="Shao H."/>
            <person name="Ye R."/>
            <person name="Li L."/>
            <person name="Wei W."/>
            <person name="Wang X."/>
            <person name="Wang C."/>
            <person name="Yang T."/>
            <person name="Huo Q."/>
            <person name="Li W."/>
            <person name="Guo W."/>
            <person name="Chen H."/>
            <person name="Zhou L."/>
            <person name="Ni X."/>
            <person name="Tian J."/>
            <person name="Zhou Y."/>
            <person name="Sheng Y."/>
            <person name="Liu T."/>
            <person name="Pan Y."/>
            <person name="Xia L."/>
            <person name="Li J."/>
            <person name="Zhao F."/>
            <person name="Cao W."/>
        </authorList>
    </citation>
    <scope>NUCLEOTIDE SEQUENCE</scope>
    <source>
        <strain evidence="1">Hyas-2018</strain>
    </source>
</reference>
<evidence type="ECO:0000313" key="1">
    <source>
        <dbReference type="EMBL" id="KAH6944753.1"/>
    </source>
</evidence>
<comment type="caution">
    <text evidence="1">The sequence shown here is derived from an EMBL/GenBank/DDBJ whole genome shotgun (WGS) entry which is preliminary data.</text>
</comment>
<gene>
    <name evidence="1" type="ORF">HPB50_004925</name>
</gene>
<sequence>MVGTCEFQKMIQQMIQILYKQDENDWTVRLGKWNEEDPKNLSKAKSRIRATLLRHGCVQALTEDDPSYRRFKIESRQYGTLREELYKRLSDREDTEHTGVSDVTDGASYREQLKKLGCCIKYPVSATFEDRTAVGMLADKKMAATLERTIRGAKGPSPLVNVPGFDTVWSFCLDYMDAVLLGVIRQIRAVVFRHWKIMLQWGTTDSKGNRQTSLEPKTSLVL</sequence>
<evidence type="ECO:0000313" key="2">
    <source>
        <dbReference type="Proteomes" id="UP000821845"/>
    </source>
</evidence>
<organism evidence="1 2">
    <name type="scientific">Hyalomma asiaticum</name>
    <name type="common">Tick</name>
    <dbReference type="NCBI Taxonomy" id="266040"/>
    <lineage>
        <taxon>Eukaryota</taxon>
        <taxon>Metazoa</taxon>
        <taxon>Ecdysozoa</taxon>
        <taxon>Arthropoda</taxon>
        <taxon>Chelicerata</taxon>
        <taxon>Arachnida</taxon>
        <taxon>Acari</taxon>
        <taxon>Parasitiformes</taxon>
        <taxon>Ixodida</taxon>
        <taxon>Ixodoidea</taxon>
        <taxon>Ixodidae</taxon>
        <taxon>Hyalomminae</taxon>
        <taxon>Hyalomma</taxon>
    </lineage>
</organism>